<sequence length="577" mass="59586">MQATKTTTTTTTSTMPSLLANMQAPSACGLRPLPRGETGEAGTASVAAAVSLVEAEIEERARVAVAMGRALGQRVYEAPTVPGAMPATGPMRLDSALYLVRPLGSGAYGSVCAAGFRRPSADLTAATSTGTSTRRAVNESSSSSSPPLPPQLPLAIKVTTVAPDGSPEVAVREVVLTGMLSALVKTRACPNLPCAYGAAAQYPPTASDVAIGGRTYPRHRGGGGSIDLFQEVADCDLEAWAAGARRSEAEWMSVAFQVCAGLAWAARVYDLANNDLYGRNILLSRILASPAADAASVAEGPYVPPCARGSLACDAEPVFRYALQSRAHGWRRFAVRTRCWLARATDFALASSDRLRALGVDVAGHDDVAGMYGAAPGGQGGAAAPVAPSAASLASLVGADQAPRHAIFHPYLNAYARDLAVLLATVAYEDRAPASVRRWGLLGLHALYAEIASKEPARRPSGRFVAALATAGRRRGAAGASSAVTSFLATTVRNRAFRQPDDLIDFIAGTLFDEGLLREAGLSGDLFVDDAATIAAAGTQFFALPILDTPPPVEAPTVGAPVPQPAGILARAFGVPL</sequence>
<evidence type="ECO:0000313" key="3">
    <source>
        <dbReference type="Proteomes" id="UP000204584"/>
    </source>
</evidence>
<keyword evidence="3" id="KW-1185">Reference proteome</keyword>
<proteinExistence type="predicted"/>
<feature type="region of interest" description="Disordered" evidence="1">
    <location>
        <begin position="124"/>
        <end position="151"/>
    </location>
</feature>
<dbReference type="SUPFAM" id="SSF56112">
    <property type="entry name" value="Protein kinase-like (PK-like)"/>
    <property type="match status" value="1"/>
</dbReference>
<evidence type="ECO:0008006" key="4">
    <source>
        <dbReference type="Google" id="ProtNLM"/>
    </source>
</evidence>
<dbReference type="KEGG" id="vg:16605331"/>
<dbReference type="Proteomes" id="UP000204584">
    <property type="component" value="Segment"/>
</dbReference>
<gene>
    <name evidence="2" type="ORF">psal_cds_106</name>
</gene>
<dbReference type="InterPro" id="IPR011009">
    <property type="entry name" value="Kinase-like_dom_sf"/>
</dbReference>
<evidence type="ECO:0000313" key="2">
    <source>
        <dbReference type="EMBL" id="AGO83544.2"/>
    </source>
</evidence>
<accession>S4VSY3</accession>
<dbReference type="GeneID" id="16605331"/>
<evidence type="ECO:0000256" key="1">
    <source>
        <dbReference type="SAM" id="MobiDB-lite"/>
    </source>
</evidence>
<organism evidence="2 3">
    <name type="scientific">Pandoravirus salinus</name>
    <dbReference type="NCBI Taxonomy" id="1349410"/>
    <lineage>
        <taxon>Viruses</taxon>
        <taxon>Pandoravirus</taxon>
    </lineage>
</organism>
<name>S4VSY3_9VIRU</name>
<reference evidence="2 3" key="1">
    <citation type="journal article" date="2013" name="Science">
        <title>Pandoraviruses: amoeba viruses with genomes up to 2.5 Mb reaching that of parasitic eukaryotes.</title>
        <authorList>
            <person name="Philippe N."/>
            <person name="Legendre M."/>
            <person name="Doutre G."/>
            <person name="Coute Y."/>
            <person name="Poirot O."/>
            <person name="Lescot M."/>
            <person name="Arslan D."/>
            <person name="Seltzer V."/>
            <person name="Bertaux L."/>
            <person name="Bruley C."/>
            <person name="Garin J."/>
            <person name="Claverie J.M."/>
            <person name="Abergel C."/>
        </authorList>
    </citation>
    <scope>NUCLEOTIDE SEQUENCE [LARGE SCALE GENOMIC DNA]</scope>
</reference>
<protein>
    <recommendedName>
        <fullName evidence="4">Protein kinase domain-containing protein</fullName>
    </recommendedName>
</protein>
<feature type="compositionally biased region" description="Low complexity" evidence="1">
    <location>
        <begin position="124"/>
        <end position="145"/>
    </location>
</feature>
<dbReference type="EMBL" id="KC977571">
    <property type="protein sequence ID" value="AGO83544.2"/>
    <property type="molecule type" value="Genomic_DNA"/>
</dbReference>
<dbReference type="RefSeq" id="YP_008436606.2">
    <property type="nucleotide sequence ID" value="NC_022098.1"/>
</dbReference>